<evidence type="ECO:0000313" key="2">
    <source>
        <dbReference type="Proteomes" id="UP000305874"/>
    </source>
</evidence>
<protein>
    <submittedName>
        <fullName evidence="1">Uncharacterized protein</fullName>
    </submittedName>
</protein>
<proteinExistence type="predicted"/>
<organism evidence="1 2">
    <name type="scientific">Pseudoalteromonas ruthenica</name>
    <dbReference type="NCBI Taxonomy" id="151081"/>
    <lineage>
        <taxon>Bacteria</taxon>
        <taxon>Pseudomonadati</taxon>
        <taxon>Pseudomonadota</taxon>
        <taxon>Gammaproteobacteria</taxon>
        <taxon>Alteromonadales</taxon>
        <taxon>Pseudoalteromonadaceae</taxon>
        <taxon>Pseudoalteromonas</taxon>
    </lineage>
</organism>
<gene>
    <name evidence="1" type="ORF">CWC05_03490</name>
</gene>
<reference evidence="2" key="2">
    <citation type="submission" date="2019-06" db="EMBL/GenBank/DDBJ databases">
        <title>Co-occurence of chitin degradation, pigmentation and bioactivity in marine Pseudoalteromonas.</title>
        <authorList>
            <person name="Sonnenschein E.C."/>
            <person name="Bech P.K."/>
        </authorList>
    </citation>
    <scope>NUCLEOTIDE SEQUENCE [LARGE SCALE GENOMIC DNA]</scope>
    <source>
        <strain evidence="2">S2897</strain>
    </source>
</reference>
<sequence>MKLQTLLTIGGEVVTPAHHNVVLSLRSPGRAVFVVAEDTLPSGLVEFHIGYQDKLVPYFYGVIESKQQRAGRWFITCRELVGALSFALPIARRHPTLRDVCDEIERAGITIELPDADYANHKIPCFYHSDDGVNALRKLGAAFGITDYMFQQRTNGNVYVGSWHDSGWQAEDKIITTAEHIFKSSNASSATLFAVPYLRPGMKLNQRYVGQVELKETEQSILWSPQLSAV</sequence>
<dbReference type="Proteomes" id="UP000305874">
    <property type="component" value="Unassembled WGS sequence"/>
</dbReference>
<comment type="caution">
    <text evidence="1">The sequence shown here is derived from an EMBL/GenBank/DDBJ whole genome shotgun (WGS) entry which is preliminary data.</text>
</comment>
<dbReference type="EMBL" id="PNCG01000002">
    <property type="protein sequence ID" value="TMP88505.1"/>
    <property type="molecule type" value="Genomic_DNA"/>
</dbReference>
<dbReference type="RefSeq" id="WP_138547378.1">
    <property type="nucleotide sequence ID" value="NZ_PNCG01000002.1"/>
</dbReference>
<reference evidence="1 2" key="1">
    <citation type="submission" date="2017-12" db="EMBL/GenBank/DDBJ databases">
        <authorList>
            <person name="Paulsen S."/>
            <person name="Gram L.K."/>
        </authorList>
    </citation>
    <scope>NUCLEOTIDE SEQUENCE [LARGE SCALE GENOMIC DNA]</scope>
    <source>
        <strain evidence="1 2">S2897</strain>
    </source>
</reference>
<evidence type="ECO:0000313" key="1">
    <source>
        <dbReference type="EMBL" id="TMP88505.1"/>
    </source>
</evidence>
<dbReference type="AlphaFoldDB" id="A0A5S3Z9F4"/>
<accession>A0A5S3Z9F4</accession>
<name>A0A5S3Z9F4_9GAMM</name>